<dbReference type="InterPro" id="IPR052025">
    <property type="entry name" value="Xyloglucanase_GH74"/>
</dbReference>
<evidence type="ECO:0000259" key="4">
    <source>
        <dbReference type="Pfam" id="PF25852"/>
    </source>
</evidence>
<dbReference type="Pfam" id="PF15902">
    <property type="entry name" value="Sortilin-Vps10"/>
    <property type="match status" value="1"/>
</dbReference>
<dbReference type="Pfam" id="PF25852">
    <property type="entry name" value="DUF6242_C"/>
    <property type="match status" value="1"/>
</dbReference>
<feature type="domain" description="Sortilin N-terminal" evidence="3">
    <location>
        <begin position="60"/>
        <end position="164"/>
    </location>
</feature>
<reference evidence="5" key="1">
    <citation type="submission" date="2019-11" db="EMBL/GenBank/DDBJ databases">
        <title>Genomic insights into an expanded diversity of filamentous marine cyanobacteria reveals the extraordinary biosynthetic potential of Moorea and Okeania.</title>
        <authorList>
            <person name="Ferreira Leao T."/>
            <person name="Wang M."/>
            <person name="Moss N."/>
            <person name="Da Silva R."/>
            <person name="Sanders J."/>
            <person name="Nurk S."/>
            <person name="Gurevich A."/>
            <person name="Humphrey G."/>
            <person name="Reher R."/>
            <person name="Zhu Q."/>
            <person name="Belda-Ferre P."/>
            <person name="Glukhov E."/>
            <person name="Rex R."/>
            <person name="Dorrestein P.C."/>
            <person name="Knight R."/>
            <person name="Pevzner P."/>
            <person name="Gerwick W.H."/>
            <person name="Gerwick L."/>
        </authorList>
    </citation>
    <scope>NUCLEOTIDE SEQUENCE</scope>
    <source>
        <strain evidence="5">SIO1C4</strain>
    </source>
</reference>
<proteinExistence type="predicted"/>
<dbReference type="GO" id="GO:0010411">
    <property type="term" value="P:xyloglucan metabolic process"/>
    <property type="evidence" value="ECO:0007669"/>
    <property type="project" value="TreeGrafter"/>
</dbReference>
<accession>A0A6B3N6S9</accession>
<evidence type="ECO:0000313" key="5">
    <source>
        <dbReference type="EMBL" id="NER27283.1"/>
    </source>
</evidence>
<gene>
    <name evidence="5" type="ORF">F6J89_06500</name>
</gene>
<keyword evidence="2" id="KW-0812">Transmembrane</keyword>
<dbReference type="AlphaFoldDB" id="A0A6B3N6S9"/>
<keyword evidence="1" id="KW-0677">Repeat</keyword>
<evidence type="ECO:0000256" key="1">
    <source>
        <dbReference type="ARBA" id="ARBA00022737"/>
    </source>
</evidence>
<feature type="domain" description="DUF6242" evidence="4">
    <location>
        <begin position="478"/>
        <end position="624"/>
    </location>
</feature>
<organism evidence="5">
    <name type="scientific">Symploca sp. SIO1C4</name>
    <dbReference type="NCBI Taxonomy" id="2607765"/>
    <lineage>
        <taxon>Bacteria</taxon>
        <taxon>Bacillati</taxon>
        <taxon>Cyanobacteriota</taxon>
        <taxon>Cyanophyceae</taxon>
        <taxon>Coleofasciculales</taxon>
        <taxon>Coleofasciculaceae</taxon>
        <taxon>Symploca</taxon>
    </lineage>
</organism>
<keyword evidence="2" id="KW-0472">Membrane</keyword>
<dbReference type="CDD" id="cd15482">
    <property type="entry name" value="Sialidase_non-viral"/>
    <property type="match status" value="1"/>
</dbReference>
<feature type="transmembrane region" description="Helical" evidence="2">
    <location>
        <begin position="6"/>
        <end position="24"/>
    </location>
</feature>
<dbReference type="InterPro" id="IPR015943">
    <property type="entry name" value="WD40/YVTN_repeat-like_dom_sf"/>
</dbReference>
<evidence type="ECO:0000256" key="2">
    <source>
        <dbReference type="SAM" id="Phobius"/>
    </source>
</evidence>
<dbReference type="SUPFAM" id="SSF110296">
    <property type="entry name" value="Oligoxyloglucan reducing end-specific cellobiohydrolase"/>
    <property type="match status" value="3"/>
</dbReference>
<comment type="caution">
    <text evidence="5">The sequence shown here is derived from an EMBL/GenBank/DDBJ whole genome shotgun (WGS) entry which is preliminary data.</text>
</comment>
<feature type="transmembrane region" description="Helical" evidence="2">
    <location>
        <begin position="733"/>
        <end position="752"/>
    </location>
</feature>
<dbReference type="Gene3D" id="2.130.10.10">
    <property type="entry name" value="YVTN repeat-like/Quinoprotein amine dehydrogenase"/>
    <property type="match status" value="5"/>
</dbReference>
<sequence length="761" mass="83945">MSNILFVFEVISIFLLFITTFLFLDVKAVFAHAPHDDVECVEISPTYDQDQVLSIIVRGSLLKSTNGGSSWQRIVKGLDNQARLSSLSISAQNNKIIFLSSLGDGIYKSKDQGDSWSKVNNGLDNLTIDLISISTNCAEIVLASGKEKGLYITKNGGESWKQVIGDNNKITAIAFFPNDQIVVGNNQGTLLISKDGGDTWQEGFTFKGSGKLTAITVSPNFTSDSTWLVGTEKSGIFKTVDQGSSFSESNQGLSEKLIRNIVISSQEKRNFTIFVSTWNEGVFYSNDAGNTWHRKPFKGLTKDIQADDDKYLRPHFSDLRISNAFTKDQTLFLGGFDGLFKSTDGGNVWQEKDTLSAKIITTVALSPNYENDSTVAIGTYKKGAYISNDRGVTWKPINKGLNIPRYKKELAKPFIIEKPRFYSVVLSPNYAEDKTIFATLRYKFLKSNDGGKHWQNIPLPKVAGYSLREIIMVASPSIAIDNTVYLGTYQGIVYKSTDGGAKFTVVGNIGHSIRALVISPEFSSDKTLYAAGYKGVYKTVDQGATWQSVTKSLVFSDKKYLQLAISPNYKTDQTLIVGTEGGIFKTTDGGQNWVKLIVLADDKDAYVTSIDISPNYQTDHTFMITVKGSGLFKTVNSGESFTPIGESTLINKNYSLLKMDNVPSTSMPVQFSPAYATDNTIYGYGSCGAKLFKSTDGGNNWEIIEIPLQEDKIEEVMTSVRMINLVLTIYPKLRVVAVLAAALVIYLLLGYFDLYKILTFS</sequence>
<name>A0A6B3N6S9_9CYAN</name>
<dbReference type="PANTHER" id="PTHR43739">
    <property type="entry name" value="XYLOGLUCANASE (EUROFUNG)"/>
    <property type="match status" value="1"/>
</dbReference>
<dbReference type="PANTHER" id="PTHR43739:SF5">
    <property type="entry name" value="EXO-ALPHA-SIALIDASE"/>
    <property type="match status" value="1"/>
</dbReference>
<dbReference type="InterPro" id="IPR058667">
    <property type="entry name" value="DUF6242_C"/>
</dbReference>
<dbReference type="EMBL" id="JAAHFQ010000087">
    <property type="protein sequence ID" value="NER27283.1"/>
    <property type="molecule type" value="Genomic_DNA"/>
</dbReference>
<evidence type="ECO:0000259" key="3">
    <source>
        <dbReference type="Pfam" id="PF15902"/>
    </source>
</evidence>
<keyword evidence="2" id="KW-1133">Transmembrane helix</keyword>
<protein>
    <submittedName>
        <fullName evidence="5">Sialidase</fullName>
    </submittedName>
</protein>
<dbReference type="InterPro" id="IPR031778">
    <property type="entry name" value="Sortilin_N"/>
</dbReference>